<dbReference type="InterPro" id="IPR001633">
    <property type="entry name" value="EAL_dom"/>
</dbReference>
<evidence type="ECO:0000313" key="2">
    <source>
        <dbReference type="EMBL" id="MXO93881.1"/>
    </source>
</evidence>
<comment type="caution">
    <text evidence="2">The sequence shown here is derived from an EMBL/GenBank/DDBJ whole genome shotgun (WGS) entry which is preliminary data.</text>
</comment>
<dbReference type="GO" id="GO:0071111">
    <property type="term" value="F:cyclic-guanylate-specific phosphodiesterase activity"/>
    <property type="evidence" value="ECO:0007669"/>
    <property type="project" value="InterPro"/>
</dbReference>
<dbReference type="PANTHER" id="PTHR33121">
    <property type="entry name" value="CYCLIC DI-GMP PHOSPHODIESTERASE PDEF"/>
    <property type="match status" value="1"/>
</dbReference>
<dbReference type="Pfam" id="PF00563">
    <property type="entry name" value="EAL"/>
    <property type="match status" value="1"/>
</dbReference>
<dbReference type="Gene3D" id="3.20.20.450">
    <property type="entry name" value="EAL domain"/>
    <property type="match status" value="1"/>
</dbReference>
<accession>A0A845A029</accession>
<dbReference type="AlphaFoldDB" id="A0A845A029"/>
<dbReference type="EMBL" id="WTYH01000001">
    <property type="protein sequence ID" value="MXO93881.1"/>
    <property type="molecule type" value="Genomic_DNA"/>
</dbReference>
<organism evidence="2 3">
    <name type="scientific">Aurantiacibacter arachoides</name>
    <dbReference type="NCBI Taxonomy" id="1850444"/>
    <lineage>
        <taxon>Bacteria</taxon>
        <taxon>Pseudomonadati</taxon>
        <taxon>Pseudomonadota</taxon>
        <taxon>Alphaproteobacteria</taxon>
        <taxon>Sphingomonadales</taxon>
        <taxon>Erythrobacteraceae</taxon>
        <taxon>Aurantiacibacter</taxon>
    </lineage>
</organism>
<dbReference type="PROSITE" id="PS50883">
    <property type="entry name" value="EAL"/>
    <property type="match status" value="1"/>
</dbReference>
<evidence type="ECO:0000259" key="1">
    <source>
        <dbReference type="PROSITE" id="PS50883"/>
    </source>
</evidence>
<dbReference type="InterPro" id="IPR035919">
    <property type="entry name" value="EAL_sf"/>
</dbReference>
<dbReference type="OrthoDB" id="1673646at2"/>
<dbReference type="CDD" id="cd01948">
    <property type="entry name" value="EAL"/>
    <property type="match status" value="1"/>
</dbReference>
<reference evidence="2 3" key="1">
    <citation type="submission" date="2019-12" db="EMBL/GenBank/DDBJ databases">
        <title>Genomic-based taxomic classification of the family Erythrobacteraceae.</title>
        <authorList>
            <person name="Xu L."/>
        </authorList>
    </citation>
    <scope>NUCLEOTIDE SEQUENCE [LARGE SCALE GENOMIC DNA]</scope>
    <source>
        <strain evidence="2 3">RC4-10-4</strain>
    </source>
</reference>
<dbReference type="Proteomes" id="UP000460626">
    <property type="component" value="Unassembled WGS sequence"/>
</dbReference>
<gene>
    <name evidence="2" type="ORF">GRI62_09705</name>
</gene>
<dbReference type="PANTHER" id="PTHR33121:SF15">
    <property type="entry name" value="BLUE LIGHT- AND TEMPERATURE-REGULATED ANTIREPRESSOR BLUF"/>
    <property type="match status" value="1"/>
</dbReference>
<name>A0A845A029_9SPHN</name>
<evidence type="ECO:0000313" key="3">
    <source>
        <dbReference type="Proteomes" id="UP000460626"/>
    </source>
</evidence>
<keyword evidence="3" id="KW-1185">Reference proteome</keyword>
<protein>
    <submittedName>
        <fullName evidence="2">EAL domain-containing protein</fullName>
    </submittedName>
</protein>
<dbReference type="SMART" id="SM00052">
    <property type="entry name" value="EAL"/>
    <property type="match status" value="1"/>
</dbReference>
<feature type="domain" description="EAL" evidence="1">
    <location>
        <begin position="1"/>
        <end position="248"/>
    </location>
</feature>
<proteinExistence type="predicted"/>
<dbReference type="InterPro" id="IPR050706">
    <property type="entry name" value="Cyclic-di-GMP_PDE-like"/>
</dbReference>
<sequence>MSCVGCQDGAGFEVPITMAFQPIVDVENQQVFAYEALVRGQGGQGAADILSHISADNRYSFDQLCRKTAIELAATLNLSAGGANLSINFLPNAVYEPRACIRVTLAAALQTGFPLNRIIFEFTEGEEIDTRHILNILRCYRSMGFKTAIDDFGAGYAGLGLLSKFQPDIVKLDMDLVRGIDTDRAKRTIVRHTLAMLREFNIEPVCEGIETVGEYDALRDLGVSLLQGYLLAKPAIAALPSVSWVNPTFEMARSA</sequence>
<dbReference type="SUPFAM" id="SSF141868">
    <property type="entry name" value="EAL domain-like"/>
    <property type="match status" value="1"/>
</dbReference>